<proteinExistence type="predicted"/>
<sequence length="350" mass="38333">MTPLRTLTALLLAVLLGALLQPSAATGSDGRPIEVAWPGPVPVGTPARVSVTLAADSFDRQAELLRKEQDSWVALRARTVAAGNGRITFTLPTSYQHRARYRVRVAPGAVQPELAQTDRVEVVLPYEPRGNPKAHRRIYQGSFDPPDVYMRWDPCRPVAYAVNDRLATRGAVRDVKRAFRRLHVASGIRFRYLGRTRDRVAAKPVTFSSGADIVVGWVKDGTSMLSGSYTGSWGRAVPHYDADWQDSRGRRVARIYQASIAISDEEDLYLHPGARRFPNRTHLLMHELGHAVGLGHVNAENQVMLSSIPDSTANARYQAGDLAGMHTVGALQGCLTPGPDGLDPRPANPR</sequence>
<dbReference type="GO" id="GO:0004222">
    <property type="term" value="F:metalloendopeptidase activity"/>
    <property type="evidence" value="ECO:0007669"/>
    <property type="project" value="InterPro"/>
</dbReference>
<dbReference type="Proteomes" id="UP000433406">
    <property type="component" value="Unassembled WGS sequence"/>
</dbReference>
<comment type="caution">
    <text evidence="6">The sequence shown here is derived from an EMBL/GenBank/DDBJ whole genome shotgun (WGS) entry which is preliminary data.</text>
</comment>
<dbReference type="GO" id="GO:0008270">
    <property type="term" value="F:zinc ion binding"/>
    <property type="evidence" value="ECO:0007669"/>
    <property type="project" value="InterPro"/>
</dbReference>
<accession>A0A6I3J242</accession>
<dbReference type="RefSeq" id="WP_154614285.1">
    <property type="nucleotide sequence ID" value="NZ_CP053660.1"/>
</dbReference>
<keyword evidence="3" id="KW-0378">Hydrolase</keyword>
<reference evidence="6 7" key="1">
    <citation type="submission" date="2019-10" db="EMBL/GenBank/DDBJ databases">
        <title>Nocardioides novel species isolated from the excrement of Marmot.</title>
        <authorList>
            <person name="Zhang G."/>
        </authorList>
    </citation>
    <scope>NUCLEOTIDE SEQUENCE [LARGE SCALE GENOMIC DNA]</scope>
    <source>
        <strain evidence="7">zg-579</strain>
    </source>
</reference>
<protein>
    <submittedName>
        <fullName evidence="6">Matrixin family metalloprotease</fullName>
    </submittedName>
</protein>
<keyword evidence="1 6" id="KW-0645">Protease</keyword>
<dbReference type="Gene3D" id="3.40.390.10">
    <property type="entry name" value="Collagenase (Catalytic Domain)"/>
    <property type="match status" value="1"/>
</dbReference>
<evidence type="ECO:0000256" key="3">
    <source>
        <dbReference type="ARBA" id="ARBA00022801"/>
    </source>
</evidence>
<evidence type="ECO:0000256" key="1">
    <source>
        <dbReference type="ARBA" id="ARBA00022670"/>
    </source>
</evidence>
<dbReference type="AlphaFoldDB" id="A0A6I3J242"/>
<evidence type="ECO:0000313" key="7">
    <source>
        <dbReference type="Proteomes" id="UP000433406"/>
    </source>
</evidence>
<dbReference type="GO" id="GO:0031012">
    <property type="term" value="C:extracellular matrix"/>
    <property type="evidence" value="ECO:0007669"/>
    <property type="project" value="InterPro"/>
</dbReference>
<keyword evidence="2" id="KW-0479">Metal-binding</keyword>
<dbReference type="GO" id="GO:0006508">
    <property type="term" value="P:proteolysis"/>
    <property type="evidence" value="ECO:0007669"/>
    <property type="project" value="UniProtKB-KW"/>
</dbReference>
<dbReference type="InterPro" id="IPR006026">
    <property type="entry name" value="Peptidase_Metallo"/>
</dbReference>
<evidence type="ECO:0000259" key="5">
    <source>
        <dbReference type="SMART" id="SM00235"/>
    </source>
</evidence>
<dbReference type="InterPro" id="IPR024079">
    <property type="entry name" value="MetalloPept_cat_dom_sf"/>
</dbReference>
<dbReference type="InterPro" id="IPR001818">
    <property type="entry name" value="Pept_M10_metallopeptidase"/>
</dbReference>
<evidence type="ECO:0000256" key="2">
    <source>
        <dbReference type="ARBA" id="ARBA00022723"/>
    </source>
</evidence>
<gene>
    <name evidence="6" type="ORF">GGQ22_05170</name>
</gene>
<dbReference type="Pfam" id="PF00413">
    <property type="entry name" value="Peptidase_M10"/>
    <property type="match status" value="1"/>
</dbReference>
<name>A0A6I3J242_9ACTN</name>
<dbReference type="SUPFAM" id="SSF55486">
    <property type="entry name" value="Metalloproteases ('zincins'), catalytic domain"/>
    <property type="match status" value="1"/>
</dbReference>
<dbReference type="SMART" id="SM00235">
    <property type="entry name" value="ZnMc"/>
    <property type="match status" value="1"/>
</dbReference>
<feature type="domain" description="Peptidase metallopeptidase" evidence="5">
    <location>
        <begin position="148"/>
        <end position="330"/>
    </location>
</feature>
<dbReference type="EMBL" id="WLCI01000005">
    <property type="protein sequence ID" value="MTB94466.1"/>
    <property type="molecule type" value="Genomic_DNA"/>
</dbReference>
<evidence type="ECO:0000256" key="4">
    <source>
        <dbReference type="ARBA" id="ARBA00022833"/>
    </source>
</evidence>
<keyword evidence="4" id="KW-0862">Zinc</keyword>
<organism evidence="6 7">
    <name type="scientific">Nocardioides marmotae</name>
    <dbReference type="NCBI Taxonomy" id="2663857"/>
    <lineage>
        <taxon>Bacteria</taxon>
        <taxon>Bacillati</taxon>
        <taxon>Actinomycetota</taxon>
        <taxon>Actinomycetes</taxon>
        <taxon>Propionibacteriales</taxon>
        <taxon>Nocardioidaceae</taxon>
        <taxon>Nocardioides</taxon>
    </lineage>
</organism>
<keyword evidence="7" id="KW-1185">Reference proteome</keyword>
<keyword evidence="6" id="KW-0482">Metalloprotease</keyword>
<evidence type="ECO:0000313" key="6">
    <source>
        <dbReference type="EMBL" id="MTB94466.1"/>
    </source>
</evidence>